<dbReference type="Proteomes" id="UP000823937">
    <property type="component" value="Unassembled WGS sequence"/>
</dbReference>
<dbReference type="PANTHER" id="PTHR17985">
    <property type="entry name" value="SER/THR-RICH PROTEIN T10 IN DGCR REGION"/>
    <property type="match status" value="1"/>
</dbReference>
<gene>
    <name evidence="1" type="ORF">H9895_03085</name>
</gene>
<reference evidence="1" key="2">
    <citation type="submission" date="2021-04" db="EMBL/GenBank/DDBJ databases">
        <authorList>
            <person name="Gilroy R."/>
        </authorList>
    </citation>
    <scope>NUCLEOTIDE SEQUENCE</scope>
    <source>
        <strain evidence="1">CHK169-2315</strain>
    </source>
</reference>
<proteinExistence type="predicted"/>
<protein>
    <submittedName>
        <fullName evidence="1">NRDE family protein</fullName>
    </submittedName>
</protein>
<comment type="caution">
    <text evidence="1">The sequence shown here is derived from an EMBL/GenBank/DDBJ whole genome shotgun (WGS) entry which is preliminary data.</text>
</comment>
<dbReference type="InterPro" id="IPR008551">
    <property type="entry name" value="TANGO2"/>
</dbReference>
<dbReference type="EMBL" id="DXHX01000043">
    <property type="protein sequence ID" value="HIV74047.1"/>
    <property type="molecule type" value="Genomic_DNA"/>
</dbReference>
<reference evidence="1" key="1">
    <citation type="journal article" date="2021" name="PeerJ">
        <title>Extensive microbial diversity within the chicken gut microbiome revealed by metagenomics and culture.</title>
        <authorList>
            <person name="Gilroy R."/>
            <person name="Ravi A."/>
            <person name="Getino M."/>
            <person name="Pursley I."/>
            <person name="Horton D.L."/>
            <person name="Alikhan N.F."/>
            <person name="Baker D."/>
            <person name="Gharbi K."/>
            <person name="Hall N."/>
            <person name="Watson M."/>
            <person name="Adriaenssens E.M."/>
            <person name="Foster-Nyarko E."/>
            <person name="Jarju S."/>
            <person name="Secka A."/>
            <person name="Antonio M."/>
            <person name="Oren A."/>
            <person name="Chaudhuri R.R."/>
            <person name="La Ragione R."/>
            <person name="Hildebrand F."/>
            <person name="Pallen M.J."/>
        </authorList>
    </citation>
    <scope>NUCLEOTIDE SEQUENCE</scope>
    <source>
        <strain evidence="1">CHK169-2315</strain>
    </source>
</reference>
<organism evidence="1 2">
    <name type="scientific">Candidatus Pseudogracilibacillus intestinigallinarum</name>
    <dbReference type="NCBI Taxonomy" id="2838742"/>
    <lineage>
        <taxon>Bacteria</taxon>
        <taxon>Bacillati</taxon>
        <taxon>Bacillota</taxon>
        <taxon>Bacilli</taxon>
        <taxon>Bacillales</taxon>
        <taxon>Bacillaceae</taxon>
        <taxon>Pseudogracilibacillus</taxon>
    </lineage>
</organism>
<name>A0A9D1PL45_9BACI</name>
<evidence type="ECO:0000313" key="2">
    <source>
        <dbReference type="Proteomes" id="UP000823937"/>
    </source>
</evidence>
<dbReference type="Pfam" id="PF05742">
    <property type="entry name" value="TANGO2"/>
    <property type="match status" value="1"/>
</dbReference>
<evidence type="ECO:0000313" key="1">
    <source>
        <dbReference type="EMBL" id="HIV74047.1"/>
    </source>
</evidence>
<accession>A0A9D1PL45</accession>
<dbReference type="PANTHER" id="PTHR17985:SF8">
    <property type="entry name" value="TRANSPORT AND GOLGI ORGANIZATION PROTEIN 2 HOMOLOG"/>
    <property type="match status" value="1"/>
</dbReference>
<sequence>MCIISFHQGDHPTYKLIVAANRDEFYNRPTAAANWWEDHPQLLAGRDLRAGGTWMALTKDGRFAALTNYRDMANEHPNRQTRGEIVPSFVLGDDTPEAFLEKLHQNRAQYNGFNVLVGSVDKLMYYANRQGEITSVPPGTHTVSNAFLNTPWPKVDRARKMLAEYVHSVDIVDVDVLFEQLALVERAPDDLLPNTGVPQELERALSSIFIETDRYGTRASTVLLVTHDNDVTFIERTFERGKFKNDVTFTFTLED</sequence>
<dbReference type="AlphaFoldDB" id="A0A9D1PL45"/>